<dbReference type="SUPFAM" id="SSF74650">
    <property type="entry name" value="Galactose mutarotase-like"/>
    <property type="match status" value="1"/>
</dbReference>
<dbReference type="STRING" id="692370.A6F68_00794"/>
<dbReference type="PROSITE" id="PS51257">
    <property type="entry name" value="PROKAR_LIPOPROTEIN"/>
    <property type="match status" value="1"/>
</dbReference>
<dbReference type="InterPro" id="IPR008183">
    <property type="entry name" value="Aldose_1/G6P_1-epimerase"/>
</dbReference>
<dbReference type="NCBIfam" id="NF008277">
    <property type="entry name" value="PRK11055.1"/>
    <property type="match status" value="1"/>
</dbReference>
<evidence type="ECO:0000256" key="7">
    <source>
        <dbReference type="PIRSR" id="PIRSR005096-2"/>
    </source>
</evidence>
<evidence type="ECO:0000256" key="9">
    <source>
        <dbReference type="SAM" id="SignalP"/>
    </source>
</evidence>
<keyword evidence="3 5" id="KW-0413">Isomerase</keyword>
<dbReference type="GO" id="GO:0006006">
    <property type="term" value="P:glucose metabolic process"/>
    <property type="evidence" value="ECO:0007669"/>
    <property type="project" value="TreeGrafter"/>
</dbReference>
<proteinExistence type="inferred from homology"/>
<comment type="similarity">
    <text evidence="2 5">Belongs to the aldose epimerase family.</text>
</comment>
<evidence type="ECO:0000256" key="5">
    <source>
        <dbReference type="PIRNR" id="PIRNR005096"/>
    </source>
</evidence>
<dbReference type="PANTHER" id="PTHR10091">
    <property type="entry name" value="ALDOSE-1-EPIMERASE"/>
    <property type="match status" value="1"/>
</dbReference>
<keyword evidence="11" id="KW-1185">Reference proteome</keyword>
<evidence type="ECO:0000256" key="1">
    <source>
        <dbReference type="ARBA" id="ARBA00005028"/>
    </source>
</evidence>
<keyword evidence="9" id="KW-0732">Signal</keyword>
<evidence type="ECO:0000256" key="8">
    <source>
        <dbReference type="PIRSR" id="PIRSR005096-3"/>
    </source>
</evidence>
<dbReference type="PATRIC" id="fig|692370.5.peg.809"/>
<dbReference type="Pfam" id="PF01263">
    <property type="entry name" value="Aldose_epim"/>
    <property type="match status" value="1"/>
</dbReference>
<feature type="binding site" evidence="7">
    <location>
        <position position="283"/>
    </location>
    <ligand>
        <name>beta-D-galactose</name>
        <dbReference type="ChEBI" id="CHEBI:27667"/>
    </ligand>
</feature>
<evidence type="ECO:0000313" key="11">
    <source>
        <dbReference type="Proteomes" id="UP000092932"/>
    </source>
</evidence>
<evidence type="ECO:0000256" key="3">
    <source>
        <dbReference type="ARBA" id="ARBA00023235"/>
    </source>
</evidence>
<reference evidence="10 11" key="1">
    <citation type="submission" date="2016-07" db="EMBL/GenBank/DDBJ databases">
        <title>Complete genome sequence of Altererythrobacter dongtanensis KCTC 22672, a type strain with esterase isolated from tidal flat.</title>
        <authorList>
            <person name="Cheng H."/>
            <person name="Wu Y.-H."/>
            <person name="Zhou P."/>
            <person name="Huo Y.-Y."/>
            <person name="Wang C.-S."/>
            <person name="Xu X.-W."/>
        </authorList>
    </citation>
    <scope>NUCLEOTIDE SEQUENCE [LARGE SCALE GENOMIC DNA]</scope>
    <source>
        <strain evidence="10 11">KCTC 22672</strain>
    </source>
</reference>
<protein>
    <recommendedName>
        <fullName evidence="5">Aldose 1-epimerase</fullName>
        <ecNumber evidence="5">5.1.3.3</ecNumber>
    </recommendedName>
</protein>
<feature type="binding site" evidence="8">
    <location>
        <begin position="210"/>
        <end position="212"/>
    </location>
    <ligand>
        <name>beta-D-galactose</name>
        <dbReference type="ChEBI" id="CHEBI:27667"/>
    </ligand>
</feature>
<dbReference type="AlphaFoldDB" id="A0A1B2AB08"/>
<comment type="pathway">
    <text evidence="1 5">Carbohydrate metabolism; hexose metabolism.</text>
</comment>
<name>A0A1B2AB08_9SPHN</name>
<feature type="binding site" evidence="8">
    <location>
        <begin position="110"/>
        <end position="111"/>
    </location>
    <ligand>
        <name>beta-D-galactose</name>
        <dbReference type="ChEBI" id="CHEBI:27667"/>
    </ligand>
</feature>
<dbReference type="InterPro" id="IPR047215">
    <property type="entry name" value="Galactose_mutarotase-like"/>
</dbReference>
<evidence type="ECO:0000256" key="6">
    <source>
        <dbReference type="PIRSR" id="PIRSR005096-1"/>
    </source>
</evidence>
<dbReference type="InterPro" id="IPR011013">
    <property type="entry name" value="Gal_mutarotase_sf_dom"/>
</dbReference>
<feature type="signal peptide" evidence="9">
    <location>
        <begin position="1"/>
        <end position="20"/>
    </location>
</feature>
<feature type="active site" description="Proton acceptor" evidence="6">
    <location>
        <position position="346"/>
    </location>
</feature>
<dbReference type="PANTHER" id="PTHR10091:SF0">
    <property type="entry name" value="GALACTOSE MUTAROTASE"/>
    <property type="match status" value="1"/>
</dbReference>
<accession>A0A1B2AB08</accession>
<dbReference type="GO" id="GO:0030246">
    <property type="term" value="F:carbohydrate binding"/>
    <property type="evidence" value="ECO:0007669"/>
    <property type="project" value="InterPro"/>
</dbReference>
<dbReference type="InterPro" id="IPR014718">
    <property type="entry name" value="GH-type_carb-bd"/>
</dbReference>
<feature type="chain" id="PRO_5008533955" description="Aldose 1-epimerase" evidence="9">
    <location>
        <begin position="21"/>
        <end position="384"/>
    </location>
</feature>
<comment type="catalytic activity">
    <reaction evidence="5">
        <text>alpha-D-glucose = beta-D-glucose</text>
        <dbReference type="Rhea" id="RHEA:10264"/>
        <dbReference type="ChEBI" id="CHEBI:15903"/>
        <dbReference type="ChEBI" id="CHEBI:17925"/>
        <dbReference type="EC" id="5.1.3.3"/>
    </reaction>
</comment>
<dbReference type="EMBL" id="CP016591">
    <property type="protein sequence ID" value="ANY19322.1"/>
    <property type="molecule type" value="Genomic_DNA"/>
</dbReference>
<evidence type="ECO:0000256" key="4">
    <source>
        <dbReference type="ARBA" id="ARBA00023277"/>
    </source>
</evidence>
<keyword evidence="4 5" id="KW-0119">Carbohydrate metabolism</keyword>
<dbReference type="GO" id="GO:0005737">
    <property type="term" value="C:cytoplasm"/>
    <property type="evidence" value="ECO:0007669"/>
    <property type="project" value="TreeGrafter"/>
</dbReference>
<feature type="active site" description="Proton donor" evidence="6">
    <location>
        <position position="210"/>
    </location>
</feature>
<dbReference type="CDD" id="cd09019">
    <property type="entry name" value="galactose_mutarotase_like"/>
    <property type="match status" value="1"/>
</dbReference>
<dbReference type="PIRSF" id="PIRSF005096">
    <property type="entry name" value="GALM"/>
    <property type="match status" value="1"/>
</dbReference>
<gene>
    <name evidence="10" type="primary">mro</name>
    <name evidence="10" type="ORF">A6F68_00794</name>
</gene>
<dbReference type="OrthoDB" id="9779408at2"/>
<dbReference type="RefSeq" id="WP_067676611.1">
    <property type="nucleotide sequence ID" value="NZ_CP016591.1"/>
</dbReference>
<dbReference type="GO" id="GO:0004034">
    <property type="term" value="F:aldose 1-epimerase activity"/>
    <property type="evidence" value="ECO:0007669"/>
    <property type="project" value="UniProtKB-EC"/>
</dbReference>
<dbReference type="EC" id="5.1.3.3" evidence="5"/>
<dbReference type="Gene3D" id="2.70.98.10">
    <property type="match status" value="1"/>
</dbReference>
<evidence type="ECO:0000313" key="10">
    <source>
        <dbReference type="EMBL" id="ANY19322.1"/>
    </source>
</evidence>
<dbReference type="KEGG" id="ado:A6F68_00794"/>
<dbReference type="UniPathway" id="UPA00242"/>
<dbReference type="InterPro" id="IPR015443">
    <property type="entry name" value="Aldose_1-epimerase"/>
</dbReference>
<sequence>MRKLVIGAAMALALAACDQAATQPEGTTEEGAMTGTPFEKLADGREVTKWDLRGADGSGPIIMDLGATILSLQAPDMAGEMADVTFGFDTAAPYLTDSPYFGAVVGRYANRIKEGKFSLDGKDYTLAINNEPNTLHGGKVGFDKRVWKGEPVTTADGKGVKFTLVSPDGEEGYPGEVTVSTTYVWTADHKLIVDFDATTTANTPFNIAQHSYWNLAGANTAKTVLDHTLQINADKYTPVTKNLIPTGELPPVEGTPFDFRTAKPIGRDIGQSNEQLTFGGGFDHNWVLNGSGMRVAAVLVDPTSGRRMTVSTDQPGLQFYSGNFLDGKVTGKGGNAYPYRSAVALETQYFPDSPNQTGFPDATLRPGKPFHSRTIYAFDTVATN</sequence>
<dbReference type="GO" id="GO:0033499">
    <property type="term" value="P:galactose catabolic process via UDP-galactose, Leloir pathway"/>
    <property type="evidence" value="ECO:0007669"/>
    <property type="project" value="TreeGrafter"/>
</dbReference>
<dbReference type="Proteomes" id="UP000092932">
    <property type="component" value="Chromosome"/>
</dbReference>
<evidence type="ECO:0000256" key="2">
    <source>
        <dbReference type="ARBA" id="ARBA00006206"/>
    </source>
</evidence>
<organism evidence="10 11">
    <name type="scientific">Tsuneonella dongtanensis</name>
    <dbReference type="NCBI Taxonomy" id="692370"/>
    <lineage>
        <taxon>Bacteria</taxon>
        <taxon>Pseudomonadati</taxon>
        <taxon>Pseudomonadota</taxon>
        <taxon>Alphaproteobacteria</taxon>
        <taxon>Sphingomonadales</taxon>
        <taxon>Erythrobacteraceae</taxon>
        <taxon>Tsuneonella</taxon>
    </lineage>
</organism>